<evidence type="ECO:0000313" key="3">
    <source>
        <dbReference type="Proteomes" id="UP001634007"/>
    </source>
</evidence>
<accession>A0ABD3JUS5</accession>
<proteinExistence type="predicted"/>
<comment type="caution">
    <text evidence="2">The sequence shown here is derived from an EMBL/GenBank/DDBJ whole genome shotgun (WGS) entry which is preliminary data.</text>
</comment>
<protein>
    <recommendedName>
        <fullName evidence="4">Acidic protein</fullName>
    </recommendedName>
</protein>
<evidence type="ECO:0000313" key="2">
    <source>
        <dbReference type="EMBL" id="KAL3729878.1"/>
    </source>
</evidence>
<reference evidence="2 3" key="1">
    <citation type="submission" date="2024-11" db="EMBL/GenBank/DDBJ databases">
        <title>Chromosome-level genome assembly of Eucalyptus globulus Labill. provides insights into its genome evolution.</title>
        <authorList>
            <person name="Li X."/>
        </authorList>
    </citation>
    <scope>NUCLEOTIDE SEQUENCE [LARGE SCALE GENOMIC DNA]</scope>
    <source>
        <strain evidence="2">CL2024</strain>
        <tissue evidence="2">Fresh tender leaves</tissue>
    </source>
</reference>
<name>A0ABD3JUS5_EUCGL</name>
<gene>
    <name evidence="2" type="ORF">ACJRO7_026947</name>
</gene>
<evidence type="ECO:0008006" key="4">
    <source>
        <dbReference type="Google" id="ProtNLM"/>
    </source>
</evidence>
<organism evidence="2 3">
    <name type="scientific">Eucalyptus globulus</name>
    <name type="common">Tasmanian blue gum</name>
    <dbReference type="NCBI Taxonomy" id="34317"/>
    <lineage>
        <taxon>Eukaryota</taxon>
        <taxon>Viridiplantae</taxon>
        <taxon>Streptophyta</taxon>
        <taxon>Embryophyta</taxon>
        <taxon>Tracheophyta</taxon>
        <taxon>Spermatophyta</taxon>
        <taxon>Magnoliopsida</taxon>
        <taxon>eudicotyledons</taxon>
        <taxon>Gunneridae</taxon>
        <taxon>Pentapetalae</taxon>
        <taxon>rosids</taxon>
        <taxon>malvids</taxon>
        <taxon>Myrtales</taxon>
        <taxon>Myrtaceae</taxon>
        <taxon>Myrtoideae</taxon>
        <taxon>Eucalypteae</taxon>
        <taxon>Eucalyptus</taxon>
    </lineage>
</organism>
<dbReference type="AlphaFoldDB" id="A0ABD3JUS5"/>
<dbReference type="Proteomes" id="UP001634007">
    <property type="component" value="Unassembled WGS sequence"/>
</dbReference>
<dbReference type="EMBL" id="JBJKBG010000007">
    <property type="protein sequence ID" value="KAL3729878.1"/>
    <property type="molecule type" value="Genomic_DNA"/>
</dbReference>
<feature type="chain" id="PRO_5044830117" description="Acidic protein" evidence="1">
    <location>
        <begin position="29"/>
        <end position="119"/>
    </location>
</feature>
<feature type="signal peptide" evidence="1">
    <location>
        <begin position="1"/>
        <end position="28"/>
    </location>
</feature>
<keyword evidence="1" id="KW-0732">Signal</keyword>
<sequence length="119" mass="13008">MVVIASNRMGSTILVMALILWSSIGANADANARILLSKWKCIKRCFFRIDPFGCYHYCRGQPHGESSTVMPLEHCNVGCVLSTCLGHHLETNKVGVDENKAGACADSCSQSCQKTYSLH</sequence>
<evidence type="ECO:0000256" key="1">
    <source>
        <dbReference type="SAM" id="SignalP"/>
    </source>
</evidence>
<keyword evidence="3" id="KW-1185">Reference proteome</keyword>